<feature type="compositionally biased region" description="Basic and acidic residues" evidence="1">
    <location>
        <begin position="293"/>
        <end position="307"/>
    </location>
</feature>
<feature type="region of interest" description="Disordered" evidence="1">
    <location>
        <begin position="250"/>
        <end position="315"/>
    </location>
</feature>
<dbReference type="PROSITE" id="PS51444">
    <property type="entry name" value="FH2"/>
    <property type="match status" value="1"/>
</dbReference>
<reference evidence="3 4" key="1">
    <citation type="submission" date="2023-08" db="EMBL/GenBank/DDBJ databases">
        <title>A Necator americanus chromosomal reference genome.</title>
        <authorList>
            <person name="Ilik V."/>
            <person name="Petrzelkova K.J."/>
            <person name="Pardy F."/>
            <person name="Fuh T."/>
            <person name="Niatou-Singa F.S."/>
            <person name="Gouil Q."/>
            <person name="Baker L."/>
            <person name="Ritchie M.E."/>
            <person name="Jex A.R."/>
            <person name="Gazzola D."/>
            <person name="Li H."/>
            <person name="Toshio Fujiwara R."/>
            <person name="Zhan B."/>
            <person name="Aroian R.V."/>
            <person name="Pafco B."/>
            <person name="Schwarz E.M."/>
        </authorList>
    </citation>
    <scope>NUCLEOTIDE SEQUENCE [LARGE SCALE GENOMIC DNA]</scope>
    <source>
        <strain evidence="3 4">Aroian</strain>
        <tissue evidence="3">Whole animal</tissue>
    </source>
</reference>
<gene>
    <name evidence="3" type="primary">Necator_chrIII.g10768</name>
    <name evidence="3" type="ORF">RB195_010003</name>
</gene>
<dbReference type="InterPro" id="IPR042201">
    <property type="entry name" value="FH2_Formin_sf"/>
</dbReference>
<evidence type="ECO:0000313" key="4">
    <source>
        <dbReference type="Proteomes" id="UP001303046"/>
    </source>
</evidence>
<feature type="region of interest" description="Disordered" evidence="1">
    <location>
        <begin position="1116"/>
        <end position="1137"/>
    </location>
</feature>
<feature type="region of interest" description="Disordered" evidence="1">
    <location>
        <begin position="844"/>
        <end position="1064"/>
    </location>
</feature>
<dbReference type="Proteomes" id="UP001303046">
    <property type="component" value="Unassembled WGS sequence"/>
</dbReference>
<protein>
    <recommendedName>
        <fullName evidence="2">FH2 domain-containing protein</fullName>
    </recommendedName>
</protein>
<feature type="compositionally biased region" description="Basic and acidic residues" evidence="1">
    <location>
        <begin position="685"/>
        <end position="695"/>
    </location>
</feature>
<accession>A0ABR1CVY8</accession>
<feature type="compositionally biased region" description="Basic and acidic residues" evidence="1">
    <location>
        <begin position="752"/>
        <end position="766"/>
    </location>
</feature>
<dbReference type="Pfam" id="PF02181">
    <property type="entry name" value="FH2"/>
    <property type="match status" value="1"/>
</dbReference>
<feature type="compositionally biased region" description="Basic and acidic residues" evidence="1">
    <location>
        <begin position="735"/>
        <end position="745"/>
    </location>
</feature>
<evidence type="ECO:0000256" key="1">
    <source>
        <dbReference type="SAM" id="MobiDB-lite"/>
    </source>
</evidence>
<sequence>MSNSIQSRFMQLLFESEINEALEFLQSTAGKQGGFQPVIDCVAAWQDLIDSSDSALRPLLECLDDNDPLVVRGALRVVNALIRHAPDKARAFRIKNELSELCYTNKLEQLSCGADPGTLIEIERSNQLLRSEKEDSALERSAVCCEDVSVMTTPDPLWPILSNLRAVLLDECSCKERTLLLEKFIDTLRAIKTKDDAEAVLRALKSDESEKKNGEEGSTVAVHLYPAIHPAAPPPAPPPARESALLEVQPFGTKGSVPPPPPPPPLPVMKGTMSPSPPDPGPPPPPPPPKLDLASKHSAADLPESMKPKRSPSKTLKMKTIMWSKITPTSIVNGQGTRSVWGELAKQGSTLNLDFDMIDGMFSIEPAQETTPQNCSSLKIPRKKSILVDLLTPKRSQNVTIVLKQIKDQDSIISDLHSNKIGNFDIELLRTLKTILPGREEVDALRRYTGEVAQLTPACSFFLRLVEIPDFRLRIECMLLRLEFHRVMEDVVPSLHLLELACTELRESASLRRLFLLLVNIGNYLNSSSSHGNAAGFKMSSLWKIIDHKAVKGSRSLLHLVAKLDPTLLSGLELDLRSINKASEISVEEIKQSLKLLGDQCRSLRIQLKEASGSEFDDVKEYLTEHCRIELEETQKSLEDFFEMQDDIAVFFCEDRSSFKIEECLKIFRNLVGRLRQAMQENDEREERTNRRESLQTHPDNTAVVKEEESQRKDEETLLSTLEKSRTLHRRRIKHEVPLDREAPRATKVRRIRESKENGDSEDVRGGQRGHKSQSSEAQDEKLSKIRPKIATLPEDVSDLSDYVGILEKNGFESSSQNMKVPATMDLVFERQTIVTSARLLQKSNQENDSLTRIPCLSTERISDEEQGSEQEKENSKVCSELAPSMHERIRENSKQRLPGSENSKSIAPSKSGMRTRAPHEKRTTMTFSRIANGTEAQRKNSTSNHSSQSSLERNPHTRPAPQKSTTPSSRQHSSAIASKKPSDAVSPCQTSRTSSNARNKTVGSNSTVGKLVSNRSSDAKGNTTRANSRSVPGVLHPSTNRRTSTPATVSNDHHQQQQQGRRVTQFLHRSKDIVLERRDVPIKPNVSTSSRPSIIKTGSISQQKNFPKLSVAEIPRPLRRTSNNLHSQEATRPKWV</sequence>
<feature type="compositionally biased region" description="Polar residues" evidence="1">
    <location>
        <begin position="963"/>
        <end position="977"/>
    </location>
</feature>
<comment type="caution">
    <text evidence="3">The sequence shown here is derived from an EMBL/GenBank/DDBJ whole genome shotgun (WGS) entry which is preliminary data.</text>
</comment>
<feature type="region of interest" description="Disordered" evidence="1">
    <location>
        <begin position="680"/>
        <end position="789"/>
    </location>
</feature>
<keyword evidence="4" id="KW-1185">Reference proteome</keyword>
<name>A0ABR1CVY8_NECAM</name>
<feature type="compositionally biased region" description="Polar residues" evidence="1">
    <location>
        <begin position="1038"/>
        <end position="1051"/>
    </location>
</feature>
<proteinExistence type="predicted"/>
<dbReference type="EMBL" id="JAVFWL010000003">
    <property type="protein sequence ID" value="KAK6742472.1"/>
    <property type="molecule type" value="Genomic_DNA"/>
</dbReference>
<evidence type="ECO:0000259" key="2">
    <source>
        <dbReference type="PROSITE" id="PS51444"/>
    </source>
</evidence>
<dbReference type="PANTHER" id="PTHR46345">
    <property type="entry name" value="INVERTED FORMIN-2"/>
    <property type="match status" value="1"/>
</dbReference>
<feature type="compositionally biased region" description="Low complexity" evidence="1">
    <location>
        <begin position="942"/>
        <end position="951"/>
    </location>
</feature>
<evidence type="ECO:0000313" key="3">
    <source>
        <dbReference type="EMBL" id="KAK6742472.1"/>
    </source>
</evidence>
<dbReference type="Gene3D" id="1.20.58.2220">
    <property type="entry name" value="Formin, FH2 domain"/>
    <property type="match status" value="1"/>
</dbReference>
<dbReference type="SUPFAM" id="SSF101447">
    <property type="entry name" value="Formin homology 2 domain (FH2 domain)"/>
    <property type="match status" value="1"/>
</dbReference>
<feature type="compositionally biased region" description="Polar residues" evidence="1">
    <location>
        <begin position="925"/>
        <end position="936"/>
    </location>
</feature>
<feature type="compositionally biased region" description="Pro residues" evidence="1">
    <location>
        <begin position="257"/>
        <end position="267"/>
    </location>
</feature>
<feature type="domain" description="FH2" evidence="2">
    <location>
        <begin position="308"/>
        <end position="701"/>
    </location>
</feature>
<feature type="compositionally biased region" description="Basic and acidic residues" evidence="1">
    <location>
        <begin position="886"/>
        <end position="895"/>
    </location>
</feature>
<feature type="compositionally biased region" description="Basic and acidic residues" evidence="1">
    <location>
        <begin position="705"/>
        <end position="716"/>
    </location>
</feature>
<organism evidence="3 4">
    <name type="scientific">Necator americanus</name>
    <name type="common">Human hookworm</name>
    <dbReference type="NCBI Taxonomy" id="51031"/>
    <lineage>
        <taxon>Eukaryota</taxon>
        <taxon>Metazoa</taxon>
        <taxon>Ecdysozoa</taxon>
        <taxon>Nematoda</taxon>
        <taxon>Chromadorea</taxon>
        <taxon>Rhabditida</taxon>
        <taxon>Rhabditina</taxon>
        <taxon>Rhabditomorpha</taxon>
        <taxon>Strongyloidea</taxon>
        <taxon>Ancylostomatidae</taxon>
        <taxon>Bunostominae</taxon>
        <taxon>Necator</taxon>
    </lineage>
</organism>
<dbReference type="PANTHER" id="PTHR46345:SF8">
    <property type="entry name" value="FORMIN 3, ISOFORM B"/>
    <property type="match status" value="1"/>
</dbReference>
<feature type="compositionally biased region" description="Polar residues" evidence="1">
    <location>
        <begin position="988"/>
        <end position="1031"/>
    </location>
</feature>
<dbReference type="SMART" id="SM00498">
    <property type="entry name" value="FH2"/>
    <property type="match status" value="1"/>
</dbReference>
<dbReference type="InterPro" id="IPR015425">
    <property type="entry name" value="FH2_Formin"/>
</dbReference>
<feature type="compositionally biased region" description="Pro residues" evidence="1">
    <location>
        <begin position="275"/>
        <end position="290"/>
    </location>
</feature>